<dbReference type="Proteomes" id="UP000013201">
    <property type="component" value="Unassembled WGS sequence"/>
</dbReference>
<reference evidence="3" key="2">
    <citation type="submission" date="2013-04" db="EMBL/GenBank/DDBJ databases">
        <title>Bisphenol A degrading Sphingobium sp. strain BiD32.</title>
        <authorList>
            <person name="Nielsen J.L."/>
            <person name="Zhou N.A."/>
            <person name="Kjeldal H."/>
        </authorList>
    </citation>
    <scope>NUCLEOTIDE SEQUENCE [LARGE SCALE GENOMIC DNA]</scope>
    <source>
        <strain evidence="3">BiD32</strain>
    </source>
</reference>
<gene>
    <name evidence="2" type="ORF">EBBID32_500</name>
</gene>
<evidence type="ECO:0000313" key="3">
    <source>
        <dbReference type="Proteomes" id="UP000013201"/>
    </source>
</evidence>
<dbReference type="EMBL" id="CAVK010000004">
    <property type="protein sequence ID" value="CCW15722.1"/>
    <property type="molecule type" value="Genomic_DNA"/>
</dbReference>
<feature type="transmembrane region" description="Helical" evidence="1">
    <location>
        <begin position="9"/>
        <end position="27"/>
    </location>
</feature>
<reference evidence="2 3" key="1">
    <citation type="submission" date="2013-03" db="EMBL/GenBank/DDBJ databases">
        <authorList>
            <person name="Le V."/>
        </authorList>
    </citation>
    <scope>NUCLEOTIDE SEQUENCE [LARGE SCALE GENOMIC DNA]</scope>
    <source>
        <strain evidence="2 3">BiD32</strain>
    </source>
</reference>
<organism evidence="2 3">
    <name type="scientific">Sphingobium indicum BiD32</name>
    <dbReference type="NCBI Taxonomy" id="1301087"/>
    <lineage>
        <taxon>Bacteria</taxon>
        <taxon>Pseudomonadati</taxon>
        <taxon>Pseudomonadota</taxon>
        <taxon>Alphaproteobacteria</taxon>
        <taxon>Sphingomonadales</taxon>
        <taxon>Sphingomonadaceae</taxon>
        <taxon>Sphingobium</taxon>
    </lineage>
</organism>
<keyword evidence="1" id="KW-1133">Transmembrane helix</keyword>
<evidence type="ECO:0000313" key="2">
    <source>
        <dbReference type="EMBL" id="CCW15722.1"/>
    </source>
</evidence>
<dbReference type="AlphaFoldDB" id="N1MJA4"/>
<name>N1MJA4_9SPHN</name>
<accession>N1MJA4</accession>
<protein>
    <submittedName>
        <fullName evidence="2">Uncharacterized protein</fullName>
    </submittedName>
</protein>
<feature type="transmembrane region" description="Helical" evidence="1">
    <location>
        <begin position="83"/>
        <end position="107"/>
    </location>
</feature>
<sequence length="127" mass="14775">MKVAIKDVVVIRGGISLVFIYHFWILVDSTFQGSVMLPMKPNQRSLRFLVSVAKRPYKNEKTKRMVRRTPKQVKRHAWWSMTAYLLFMMPIALAMFALVMLAIFFGVQDAWAFAEFAWNRSIEVGLS</sequence>
<keyword evidence="1" id="KW-0472">Membrane</keyword>
<keyword evidence="3" id="KW-1185">Reference proteome</keyword>
<keyword evidence="1" id="KW-0812">Transmembrane</keyword>
<evidence type="ECO:0000256" key="1">
    <source>
        <dbReference type="SAM" id="Phobius"/>
    </source>
</evidence>
<comment type="caution">
    <text evidence="2">The sequence shown here is derived from an EMBL/GenBank/DDBJ whole genome shotgun (WGS) entry which is preliminary data.</text>
</comment>
<proteinExistence type="predicted"/>